<evidence type="ECO:0000256" key="4">
    <source>
        <dbReference type="ARBA" id="ARBA00022960"/>
    </source>
</evidence>
<evidence type="ECO:0000313" key="10">
    <source>
        <dbReference type="Proteomes" id="UP000515856"/>
    </source>
</evidence>
<dbReference type="InterPro" id="IPR003447">
    <property type="entry name" value="FEMABX"/>
</dbReference>
<dbReference type="InterPro" id="IPR016181">
    <property type="entry name" value="Acyl_CoA_acyltransferase"/>
</dbReference>
<dbReference type="RefSeq" id="WP_117454674.1">
    <property type="nucleotide sequence ID" value="NZ_CP060636.1"/>
</dbReference>
<dbReference type="PANTHER" id="PTHR36174">
    <property type="entry name" value="LIPID II:GLYCINE GLYCYLTRANSFERASE"/>
    <property type="match status" value="1"/>
</dbReference>
<dbReference type="Gene3D" id="1.20.58.90">
    <property type="match status" value="1"/>
</dbReference>
<sequence>MEFVELTENEFAQFALHHELNNLWQTTQMAKMREQRGFHTYYVGVKEDGNIIAGSMLSALPVFMGYEMVQLLRGPLIDFKNKALYTFFHEHLVEFLKARKCMYFHIDPYLPYKERDLEGELVEGGFDNSDVVDMLLDLGYQHEGFTRGIDLSREPRWIYTINLKDKTPDEVLKQMERKTLRSVKKALKYNIQVNELDRDHISVYEEVIQKTGERRGFQGRDEEYHKRLYDFYHPEGYIKFLCATLDLEDYKKDLYKDLETNTKQRDTCAKRLETQESPKIQKKMELAQEQIDQLNEKLKEADELIQSDGQVLTLASGVFFTYGREVLCLMSGVYEKYMRFASPYAMHWKMMNYAIEHGMERYNLYGMSGNFDPQAEDYGVYLFKKGFQGEIQELIGDFDYIVNPKMYRLYQSLRNVKHKIKGE</sequence>
<proteinExistence type="inferred from homology"/>
<keyword evidence="4" id="KW-0133">Cell shape</keyword>
<keyword evidence="6 9" id="KW-0012">Acyltransferase</keyword>
<dbReference type="KEGG" id="ehn:H9Q80_07125"/>
<feature type="coiled-coil region" evidence="8">
    <location>
        <begin position="277"/>
        <end position="307"/>
    </location>
</feature>
<dbReference type="InterPro" id="IPR050644">
    <property type="entry name" value="PG_Glycine_Bridge_Synth"/>
</dbReference>
<dbReference type="SUPFAM" id="SSF55729">
    <property type="entry name" value="Acyl-CoA N-acyltransferases (Nat)"/>
    <property type="match status" value="2"/>
</dbReference>
<evidence type="ECO:0000256" key="1">
    <source>
        <dbReference type="ARBA" id="ARBA00009943"/>
    </source>
</evidence>
<protein>
    <submittedName>
        <fullName evidence="9">Aminoacyltransferase</fullName>
    </submittedName>
</protein>
<keyword evidence="5" id="KW-0573">Peptidoglycan synthesis</keyword>
<dbReference type="AlphaFoldDB" id="A0A7G9GSC4"/>
<evidence type="ECO:0000256" key="7">
    <source>
        <dbReference type="ARBA" id="ARBA00023316"/>
    </source>
</evidence>
<dbReference type="Proteomes" id="UP000515856">
    <property type="component" value="Chromosome"/>
</dbReference>
<gene>
    <name evidence="9" type="ORF">H9Q80_07125</name>
</gene>
<reference evidence="9 10" key="1">
    <citation type="submission" date="2020-08" db="EMBL/GenBank/DDBJ databases">
        <authorList>
            <person name="Liu C."/>
            <person name="Sun Q."/>
        </authorList>
    </citation>
    <scope>NUCLEOTIDE SEQUENCE [LARGE SCALE GENOMIC DNA]</scope>
    <source>
        <strain evidence="9 10">NSJ-61</strain>
    </source>
</reference>
<dbReference type="EMBL" id="CP060636">
    <property type="protein sequence ID" value="QNM13706.1"/>
    <property type="molecule type" value="Genomic_DNA"/>
</dbReference>
<dbReference type="Gene3D" id="3.40.630.30">
    <property type="match status" value="2"/>
</dbReference>
<dbReference type="GO" id="GO:0071555">
    <property type="term" value="P:cell wall organization"/>
    <property type="evidence" value="ECO:0007669"/>
    <property type="project" value="UniProtKB-KW"/>
</dbReference>
<evidence type="ECO:0000256" key="2">
    <source>
        <dbReference type="ARBA" id="ARBA00022490"/>
    </source>
</evidence>
<evidence type="ECO:0000256" key="6">
    <source>
        <dbReference type="ARBA" id="ARBA00023315"/>
    </source>
</evidence>
<keyword evidence="8" id="KW-0175">Coiled coil</keyword>
<organism evidence="9 10">
    <name type="scientific">[Eubacterium] hominis</name>
    <dbReference type="NCBI Taxonomy" id="2764325"/>
    <lineage>
        <taxon>Bacteria</taxon>
        <taxon>Bacillati</taxon>
        <taxon>Bacillota</taxon>
        <taxon>Erysipelotrichia</taxon>
        <taxon>Erysipelotrichales</taxon>
        <taxon>Erysipelotrichaceae</taxon>
        <taxon>Amedibacillus</taxon>
    </lineage>
</organism>
<evidence type="ECO:0000256" key="3">
    <source>
        <dbReference type="ARBA" id="ARBA00022679"/>
    </source>
</evidence>
<evidence type="ECO:0000256" key="5">
    <source>
        <dbReference type="ARBA" id="ARBA00022984"/>
    </source>
</evidence>
<keyword evidence="7" id="KW-0961">Cell wall biogenesis/degradation</keyword>
<dbReference type="GO" id="GO:0016755">
    <property type="term" value="F:aminoacyltransferase activity"/>
    <property type="evidence" value="ECO:0007669"/>
    <property type="project" value="InterPro"/>
</dbReference>
<evidence type="ECO:0000256" key="8">
    <source>
        <dbReference type="SAM" id="Coils"/>
    </source>
</evidence>
<dbReference type="Pfam" id="PF02388">
    <property type="entry name" value="FemAB"/>
    <property type="match status" value="1"/>
</dbReference>
<dbReference type="GO" id="GO:0009252">
    <property type="term" value="P:peptidoglycan biosynthetic process"/>
    <property type="evidence" value="ECO:0007669"/>
    <property type="project" value="UniProtKB-KW"/>
</dbReference>
<dbReference type="PANTHER" id="PTHR36174:SF2">
    <property type="entry name" value="AMINOACYLTRANSFERASE FEMA"/>
    <property type="match status" value="1"/>
</dbReference>
<keyword evidence="2" id="KW-0963">Cytoplasm</keyword>
<accession>A0A7G9GSC4</accession>
<name>A0A7G9GSC4_9FIRM</name>
<evidence type="ECO:0000313" key="9">
    <source>
        <dbReference type="EMBL" id="QNM13706.1"/>
    </source>
</evidence>
<keyword evidence="3 9" id="KW-0808">Transferase</keyword>
<dbReference type="PROSITE" id="PS51191">
    <property type="entry name" value="FEMABX"/>
    <property type="match status" value="1"/>
</dbReference>
<dbReference type="GO" id="GO:0008360">
    <property type="term" value="P:regulation of cell shape"/>
    <property type="evidence" value="ECO:0007669"/>
    <property type="project" value="UniProtKB-KW"/>
</dbReference>
<comment type="similarity">
    <text evidence="1">Belongs to the FemABX family.</text>
</comment>
<keyword evidence="10" id="KW-1185">Reference proteome</keyword>